<keyword evidence="3 12" id="KW-0808">Transferase</keyword>
<evidence type="ECO:0000256" key="4">
    <source>
        <dbReference type="ARBA" id="ARBA00022723"/>
    </source>
</evidence>
<dbReference type="InterPro" id="IPR033749">
    <property type="entry name" value="Polyprenyl_synt_CS"/>
</dbReference>
<evidence type="ECO:0000256" key="1">
    <source>
        <dbReference type="ARBA" id="ARBA00001946"/>
    </source>
</evidence>
<evidence type="ECO:0000256" key="9">
    <source>
        <dbReference type="ARBA" id="ARBA00072473"/>
    </source>
</evidence>
<evidence type="ECO:0000256" key="5">
    <source>
        <dbReference type="ARBA" id="ARBA00022842"/>
    </source>
</evidence>
<dbReference type="SFLD" id="SFLDS00005">
    <property type="entry name" value="Isoprenoid_Synthase_Type_I"/>
    <property type="match status" value="1"/>
</dbReference>
<dbReference type="GO" id="GO:0008299">
    <property type="term" value="P:isoprenoid biosynthetic process"/>
    <property type="evidence" value="ECO:0007669"/>
    <property type="project" value="InterPro"/>
</dbReference>
<dbReference type="SUPFAM" id="SSF48576">
    <property type="entry name" value="Terpenoid synthases"/>
    <property type="match status" value="1"/>
</dbReference>
<evidence type="ECO:0000256" key="11">
    <source>
        <dbReference type="ARBA" id="ARBA00083124"/>
    </source>
</evidence>
<evidence type="ECO:0000256" key="6">
    <source>
        <dbReference type="ARBA" id="ARBA00051506"/>
    </source>
</evidence>
<dbReference type="GO" id="GO:0106350">
    <property type="term" value="F:all-trans-octaprenyl-diphosphate synthase activity"/>
    <property type="evidence" value="ECO:0007669"/>
    <property type="project" value="UniProtKB-EC"/>
</dbReference>
<name>A0A0F3ISZ0_9PROT</name>
<dbReference type="OrthoDB" id="9805316at2"/>
<dbReference type="InterPro" id="IPR000092">
    <property type="entry name" value="Polyprenyl_synt"/>
</dbReference>
<accession>A0A0F3ISZ0</accession>
<keyword evidence="5" id="KW-0460">Magnesium</keyword>
<evidence type="ECO:0000256" key="10">
    <source>
        <dbReference type="ARBA" id="ARBA00079637"/>
    </source>
</evidence>
<reference evidence="13 14" key="1">
    <citation type="submission" date="2015-03" db="EMBL/GenBank/DDBJ databases">
        <title>Draft genome sequence of Elstera litoralis.</title>
        <authorList>
            <person name="Rahalkar M.C."/>
            <person name="Dhakephalkar P.K."/>
            <person name="Pore S.D."/>
            <person name="Arora P."/>
            <person name="Kapse N.G."/>
            <person name="Pandit P.S."/>
        </authorList>
    </citation>
    <scope>NUCLEOTIDE SEQUENCE [LARGE SCALE GENOMIC DNA]</scope>
    <source>
        <strain evidence="13 14">Dia-1</strain>
    </source>
</reference>
<sequence length="338" mass="36006">MTRPLPSPDTAPAAPSLDRLVALVATDMAAVNQIILDRMQSPVALIPQLASHLIAAGGKRLRPLITLAAAQLCGYQGTRHQKLAACVEFIHTATLLHDDVVDDSLLRRGAASANAIFGNKSSVLVGDFLFSRAFQLMVEDGSLRVLAVLSEASAVIAEGEVHQLLTTGDLATTEAQYLEVIGAKTAVLFAAAAEVGAVVADRPEDEIQALRRFGTNLGVAFQLIDDALDYAASEAALGKTVGDDFREGKVTLPVILAYARGNAEERAFWHRTIEDLDQTDADLANAQALIEKYGTVRETVARARTVGDAAKAELARFPDIAIRSSLMEAIDFAVSRGY</sequence>
<comment type="caution">
    <text evidence="13">The sequence shown here is derived from an EMBL/GenBank/DDBJ whole genome shotgun (WGS) entry which is preliminary data.</text>
</comment>
<dbReference type="Pfam" id="PF00348">
    <property type="entry name" value="polyprenyl_synt"/>
    <property type="match status" value="1"/>
</dbReference>
<dbReference type="RefSeq" id="WP_045775731.1">
    <property type="nucleotide sequence ID" value="NZ_LAJY01000238.1"/>
</dbReference>
<evidence type="ECO:0000256" key="2">
    <source>
        <dbReference type="ARBA" id="ARBA00006706"/>
    </source>
</evidence>
<evidence type="ECO:0000256" key="3">
    <source>
        <dbReference type="ARBA" id="ARBA00022679"/>
    </source>
</evidence>
<evidence type="ECO:0000313" key="14">
    <source>
        <dbReference type="Proteomes" id="UP000033774"/>
    </source>
</evidence>
<organism evidence="13 14">
    <name type="scientific">Elstera litoralis</name>
    <dbReference type="NCBI Taxonomy" id="552518"/>
    <lineage>
        <taxon>Bacteria</taxon>
        <taxon>Pseudomonadati</taxon>
        <taxon>Pseudomonadota</taxon>
        <taxon>Alphaproteobacteria</taxon>
        <taxon>Rhodospirillales</taxon>
        <taxon>Rhodospirillaceae</taxon>
        <taxon>Elstera</taxon>
    </lineage>
</organism>
<keyword evidence="4" id="KW-0479">Metal-binding</keyword>
<comment type="catalytic activity">
    <reaction evidence="6">
        <text>5 isopentenyl diphosphate + (2E,6E)-farnesyl diphosphate = all-trans-octaprenyl diphosphate + 5 diphosphate</text>
        <dbReference type="Rhea" id="RHEA:27798"/>
        <dbReference type="ChEBI" id="CHEBI:33019"/>
        <dbReference type="ChEBI" id="CHEBI:57711"/>
        <dbReference type="ChEBI" id="CHEBI:128769"/>
        <dbReference type="ChEBI" id="CHEBI:175763"/>
        <dbReference type="EC" id="2.5.1.90"/>
    </reaction>
</comment>
<dbReference type="PROSITE" id="PS00723">
    <property type="entry name" value="POLYPRENYL_SYNTHASE_1"/>
    <property type="match status" value="1"/>
</dbReference>
<keyword evidence="14" id="KW-1185">Reference proteome</keyword>
<dbReference type="FunFam" id="1.10.600.10:FF:000002">
    <property type="entry name" value="Octaprenyl diphosphate synthase"/>
    <property type="match status" value="1"/>
</dbReference>
<protein>
    <recommendedName>
        <fullName evidence="9">Octaprenyl diphosphate synthase</fullName>
        <ecNumber evidence="8">2.5.1.90</ecNumber>
    </recommendedName>
    <alternativeName>
        <fullName evidence="11">All-trans-octaprenyl-diphosphate synthase</fullName>
    </alternativeName>
    <alternativeName>
        <fullName evidence="10">Octaprenyl pyrophosphate synthase</fullName>
    </alternativeName>
</protein>
<evidence type="ECO:0000256" key="7">
    <source>
        <dbReference type="ARBA" id="ARBA00055029"/>
    </source>
</evidence>
<dbReference type="CDD" id="cd00685">
    <property type="entry name" value="Trans_IPPS_HT"/>
    <property type="match status" value="1"/>
</dbReference>
<comment type="cofactor">
    <cofactor evidence="1">
        <name>Mg(2+)</name>
        <dbReference type="ChEBI" id="CHEBI:18420"/>
    </cofactor>
</comment>
<dbReference type="PANTHER" id="PTHR12001:SF69">
    <property type="entry name" value="ALL TRANS-POLYPRENYL-DIPHOSPHATE SYNTHASE PDSS1"/>
    <property type="match status" value="1"/>
</dbReference>
<dbReference type="InterPro" id="IPR008949">
    <property type="entry name" value="Isoprenoid_synthase_dom_sf"/>
</dbReference>
<evidence type="ECO:0000313" key="13">
    <source>
        <dbReference type="EMBL" id="KJV09663.1"/>
    </source>
</evidence>
<dbReference type="EMBL" id="LAJY01000238">
    <property type="protein sequence ID" value="KJV09663.1"/>
    <property type="molecule type" value="Genomic_DNA"/>
</dbReference>
<dbReference type="PATRIC" id="fig|552518.3.peg.1401"/>
<proteinExistence type="inferred from homology"/>
<dbReference type="GO" id="GO:0046872">
    <property type="term" value="F:metal ion binding"/>
    <property type="evidence" value="ECO:0007669"/>
    <property type="project" value="UniProtKB-KW"/>
</dbReference>
<gene>
    <name evidence="13" type="ORF">VZ95_10100</name>
</gene>
<evidence type="ECO:0000256" key="12">
    <source>
        <dbReference type="RuleBase" id="RU004466"/>
    </source>
</evidence>
<dbReference type="AlphaFoldDB" id="A0A0F3ISZ0"/>
<dbReference type="PANTHER" id="PTHR12001">
    <property type="entry name" value="GERANYLGERANYL PYROPHOSPHATE SYNTHASE"/>
    <property type="match status" value="1"/>
</dbReference>
<dbReference type="EC" id="2.5.1.90" evidence="8"/>
<comment type="similarity">
    <text evidence="2 12">Belongs to the FPP/GGPP synthase family.</text>
</comment>
<evidence type="ECO:0000256" key="8">
    <source>
        <dbReference type="ARBA" id="ARBA00066511"/>
    </source>
</evidence>
<dbReference type="Proteomes" id="UP000033774">
    <property type="component" value="Unassembled WGS sequence"/>
</dbReference>
<dbReference type="Gene3D" id="1.10.600.10">
    <property type="entry name" value="Farnesyl Diphosphate Synthase"/>
    <property type="match status" value="1"/>
</dbReference>
<comment type="function">
    <text evidence="7">Supplies octaprenyl diphosphate, the precursor for the side chain of the isoprenoid quinones ubiquinone and menaquinone.</text>
</comment>